<dbReference type="PROSITE" id="PS51257">
    <property type="entry name" value="PROKAR_LIPOPROTEIN"/>
    <property type="match status" value="1"/>
</dbReference>
<organism evidence="2">
    <name type="scientific">Oceanithermus profundus</name>
    <dbReference type="NCBI Taxonomy" id="187137"/>
    <lineage>
        <taxon>Bacteria</taxon>
        <taxon>Thermotogati</taxon>
        <taxon>Deinococcota</taxon>
        <taxon>Deinococci</taxon>
        <taxon>Thermales</taxon>
        <taxon>Thermaceae</taxon>
        <taxon>Oceanithermus</taxon>
    </lineage>
</organism>
<dbReference type="EMBL" id="DRPZ01000149">
    <property type="protein sequence ID" value="HGY09515.1"/>
    <property type="molecule type" value="Genomic_DNA"/>
</dbReference>
<dbReference type="Proteomes" id="UP000885759">
    <property type="component" value="Unassembled WGS sequence"/>
</dbReference>
<proteinExistence type="predicted"/>
<dbReference type="CDD" id="cd00146">
    <property type="entry name" value="PKD"/>
    <property type="match status" value="1"/>
</dbReference>
<dbReference type="PROSITE" id="PS50093">
    <property type="entry name" value="PKD"/>
    <property type="match status" value="1"/>
</dbReference>
<name>A0A7C4Z5S8_9DEIN</name>
<dbReference type="InterPro" id="IPR000601">
    <property type="entry name" value="PKD_dom"/>
</dbReference>
<protein>
    <recommendedName>
        <fullName evidence="1">PKD domain-containing protein</fullName>
    </recommendedName>
</protein>
<evidence type="ECO:0000313" key="2">
    <source>
        <dbReference type="EMBL" id="HGY09515.1"/>
    </source>
</evidence>
<dbReference type="Gene3D" id="2.60.40.10">
    <property type="entry name" value="Immunoglobulins"/>
    <property type="match status" value="1"/>
</dbReference>
<gene>
    <name evidence="2" type="ORF">ENK37_05620</name>
</gene>
<dbReference type="AlphaFoldDB" id="A0A7C4Z5S8"/>
<feature type="domain" description="PKD" evidence="1">
    <location>
        <begin position="494"/>
        <end position="552"/>
    </location>
</feature>
<reference evidence="2" key="1">
    <citation type="journal article" date="2020" name="mSystems">
        <title>Genome- and Community-Level Interaction Insights into Carbon Utilization and Element Cycling Functions of Hydrothermarchaeota in Hydrothermal Sediment.</title>
        <authorList>
            <person name="Zhou Z."/>
            <person name="Liu Y."/>
            <person name="Xu W."/>
            <person name="Pan J."/>
            <person name="Luo Z.H."/>
            <person name="Li M."/>
        </authorList>
    </citation>
    <scope>NUCLEOTIDE SEQUENCE [LARGE SCALE GENOMIC DNA]</scope>
    <source>
        <strain evidence="2">HyVt-570</strain>
    </source>
</reference>
<dbReference type="InterPro" id="IPR013783">
    <property type="entry name" value="Ig-like_fold"/>
</dbReference>
<accession>A0A7C4Z5S8</accession>
<dbReference type="InterPro" id="IPR035986">
    <property type="entry name" value="PKD_dom_sf"/>
</dbReference>
<dbReference type="SUPFAM" id="SSF49299">
    <property type="entry name" value="PKD domain"/>
    <property type="match status" value="1"/>
</dbReference>
<comment type="caution">
    <text evidence="2">The sequence shown here is derived from an EMBL/GenBank/DDBJ whole genome shotgun (WGS) entry which is preliminary data.</text>
</comment>
<evidence type="ECO:0000259" key="1">
    <source>
        <dbReference type="PROSITE" id="PS50093"/>
    </source>
</evidence>
<sequence>MNKQSILIATTVMALFSVLVSCGRAPIYEQETLFSKLGLETVAKPLRIELPLSTQDQNLRIIRPGYEAPASSSAVLVWKTAPTVLFLYKFENPQSDTGRLLGATYHFPDEEVVVIDSETTALWLVTLPGHLDPQTFGFEDLEAFRTWAKSQTLFMALKQAVEDAAVRGADLLGDERIQDLVQSIWQLLQDKQGTGLLGGPGEHYTLRWQKDDLIIENHLGTPLGAASMDASEEGGVSTSFVRAALWFDRSIFGDESRTLTSLLQADEAIVCVRGVNLQHPLRDLVELDPSEYPRALDRLEAEALVASRLPFMAELVISSVAFVPAYGDAVSLSGDAAYTLVEEFGEDLQEMAESFAEFAAEQGGELTIEGIVGWLDYELRTRQRARSLARKLAKFLTGDARKTRASAPFLSISKKVLELAGKVLVVGDAANLYSLVKDSNGPTGCHLVDRERKTVQDIRSPFIEIDPPGIDEGEVDVNYTFTLTVRFLRSKHFPLVLEWAFGDGANGELTVDGGGSPFTSEIGHAYSAPGAYGLTVSARPHEGVATSHSVHVFIGERSERDYDLDICNTWKAANSGGEGIYLDTWDITAIPDGAVFDLAFNTYCVPDKIIVENPAGQEVLDTGWRGCSSYEGNPNYPGGIAGPGQGFVEALFQKLEDDTSFRVIVVGGEPGTAWDYQVRCRIPTSESAALSASADPAVQELFSRERSENR</sequence>